<sequence length="301" mass="33918">MKEEKQIKDWLSGSMSAEELADFKSSKTYSALMKIDDAASYFKAPSFNEAESLANINSTKSQKQFQTKKSFYVKFSAIAALLVAGLFIAFNWMNSSAVNITTATNQQESIILPDSSTVFLNANSSITYNKDKFLENRNLTLAGEAFFKVKEGSTFSVQTPNSLVEVLGTSFNIKSRNKFAEVDCYTGKVKVTDLQDNQAILTPLQRFYTYNGEYKLSSFGNKEPGWIGKHTSIFYKTQLKVVLEELSAQYQLEVDSRNINTSLFYTGSFVHDNLEEALQSITLPFQLDYTIQENQVTLQKD</sequence>
<dbReference type="PANTHER" id="PTHR30273">
    <property type="entry name" value="PERIPLASMIC SIGNAL SENSOR AND SIGMA FACTOR ACTIVATOR FECR-RELATED"/>
    <property type="match status" value="1"/>
</dbReference>
<dbReference type="EMBL" id="BMGL01000003">
    <property type="protein sequence ID" value="GGE07538.1"/>
    <property type="molecule type" value="Genomic_DNA"/>
</dbReference>
<keyword evidence="1" id="KW-1133">Transmembrane helix</keyword>
<comment type="caution">
    <text evidence="4">The sequence shown here is derived from an EMBL/GenBank/DDBJ whole genome shotgun (WGS) entry which is preliminary data.</text>
</comment>
<dbReference type="Gene3D" id="3.55.50.30">
    <property type="match status" value="1"/>
</dbReference>
<dbReference type="InterPro" id="IPR006860">
    <property type="entry name" value="FecR"/>
</dbReference>
<dbReference type="Proteomes" id="UP000599688">
    <property type="component" value="Unassembled WGS sequence"/>
</dbReference>
<reference evidence="4 5" key="1">
    <citation type="journal article" date="2014" name="Int. J. Syst. Evol. Microbiol.">
        <title>Complete genome sequence of Corynebacterium casei LMG S-19264T (=DSM 44701T), isolated from a smear-ripened cheese.</title>
        <authorList>
            <consortium name="US DOE Joint Genome Institute (JGI-PGF)"/>
            <person name="Walter F."/>
            <person name="Albersmeier A."/>
            <person name="Kalinowski J."/>
            <person name="Ruckert C."/>
        </authorList>
    </citation>
    <scope>NUCLEOTIDE SEQUENCE [LARGE SCALE GENOMIC DNA]</scope>
    <source>
        <strain evidence="4 5">CGMCC 1.12925</strain>
    </source>
</reference>
<dbReference type="Gene3D" id="2.60.120.1440">
    <property type="match status" value="1"/>
</dbReference>
<name>A0A916ZPE9_9FLAO</name>
<evidence type="ECO:0000259" key="3">
    <source>
        <dbReference type="Pfam" id="PF16344"/>
    </source>
</evidence>
<evidence type="ECO:0000259" key="2">
    <source>
        <dbReference type="Pfam" id="PF04773"/>
    </source>
</evidence>
<dbReference type="AlphaFoldDB" id="A0A916ZPE9"/>
<feature type="transmembrane region" description="Helical" evidence="1">
    <location>
        <begin position="71"/>
        <end position="93"/>
    </location>
</feature>
<dbReference type="PANTHER" id="PTHR30273:SF2">
    <property type="entry name" value="PROTEIN FECR"/>
    <property type="match status" value="1"/>
</dbReference>
<dbReference type="InterPro" id="IPR032508">
    <property type="entry name" value="FecR_C"/>
</dbReference>
<dbReference type="PIRSF" id="PIRSF018266">
    <property type="entry name" value="FecR"/>
    <property type="match status" value="1"/>
</dbReference>
<keyword evidence="5" id="KW-1185">Reference proteome</keyword>
<dbReference type="Pfam" id="PF16344">
    <property type="entry name" value="FecR_C"/>
    <property type="match status" value="1"/>
</dbReference>
<keyword evidence="1" id="KW-0472">Membrane</keyword>
<evidence type="ECO:0000256" key="1">
    <source>
        <dbReference type="SAM" id="Phobius"/>
    </source>
</evidence>
<dbReference type="InterPro" id="IPR012373">
    <property type="entry name" value="Ferrdict_sens_TM"/>
</dbReference>
<accession>A0A916ZPE9</accession>
<organism evidence="4 5">
    <name type="scientific">Psychroflexus salis</name>
    <dbReference type="NCBI Taxonomy" id="1526574"/>
    <lineage>
        <taxon>Bacteria</taxon>
        <taxon>Pseudomonadati</taxon>
        <taxon>Bacteroidota</taxon>
        <taxon>Flavobacteriia</taxon>
        <taxon>Flavobacteriales</taxon>
        <taxon>Flavobacteriaceae</taxon>
        <taxon>Psychroflexus</taxon>
    </lineage>
</organism>
<gene>
    <name evidence="4" type="ORF">GCM10010831_06360</name>
</gene>
<keyword evidence="1" id="KW-0812">Transmembrane</keyword>
<protein>
    <submittedName>
        <fullName evidence="4">Anti-sigma factor</fullName>
    </submittedName>
</protein>
<dbReference type="Pfam" id="PF04773">
    <property type="entry name" value="FecR"/>
    <property type="match status" value="1"/>
</dbReference>
<evidence type="ECO:0000313" key="4">
    <source>
        <dbReference type="EMBL" id="GGE07538.1"/>
    </source>
</evidence>
<dbReference type="GO" id="GO:0016989">
    <property type="term" value="F:sigma factor antagonist activity"/>
    <property type="evidence" value="ECO:0007669"/>
    <property type="project" value="TreeGrafter"/>
</dbReference>
<proteinExistence type="predicted"/>
<evidence type="ECO:0000313" key="5">
    <source>
        <dbReference type="Proteomes" id="UP000599688"/>
    </source>
</evidence>
<feature type="domain" description="Protein FecR C-terminal" evidence="3">
    <location>
        <begin position="233"/>
        <end position="298"/>
    </location>
</feature>
<feature type="domain" description="FecR protein" evidence="2">
    <location>
        <begin position="100"/>
        <end position="190"/>
    </location>
</feature>
<dbReference type="RefSeq" id="WP_188405323.1">
    <property type="nucleotide sequence ID" value="NZ_BMGL01000003.1"/>
</dbReference>